<evidence type="ECO:0000256" key="4">
    <source>
        <dbReference type="ARBA" id="ARBA00022741"/>
    </source>
</evidence>
<dbReference type="InterPro" id="IPR029052">
    <property type="entry name" value="Metallo-depent_PP-like"/>
</dbReference>
<dbReference type="EMBL" id="LAJE02000334">
    <property type="protein sequence ID" value="OEO29099.1"/>
    <property type="molecule type" value="Genomic_DNA"/>
</dbReference>
<dbReference type="InterPro" id="IPR004843">
    <property type="entry name" value="Calcineurin-like_PHP"/>
</dbReference>
<dbReference type="AlphaFoldDB" id="A0A1E5XKI3"/>
<feature type="signal peptide" evidence="6">
    <location>
        <begin position="1"/>
        <end position="23"/>
    </location>
</feature>
<comment type="similarity">
    <text evidence="1 6">Belongs to the 5'-nucleotidase family.</text>
</comment>
<dbReference type="PANTHER" id="PTHR11575:SF24">
    <property type="entry name" value="5'-NUCLEOTIDASE"/>
    <property type="match status" value="1"/>
</dbReference>
<dbReference type="GO" id="GO:0009166">
    <property type="term" value="P:nucleotide catabolic process"/>
    <property type="evidence" value="ECO:0007669"/>
    <property type="project" value="InterPro"/>
</dbReference>
<feature type="compositionally biased region" description="Low complexity" evidence="7">
    <location>
        <begin position="537"/>
        <end position="592"/>
    </location>
</feature>
<evidence type="ECO:0000313" key="10">
    <source>
        <dbReference type="EMBL" id="OEO29099.1"/>
    </source>
</evidence>
<protein>
    <submittedName>
        <fullName evidence="10">Multifunctional 2',3'-cyclic-nucleotide 2'-phosphodiesterase/5'-nucleotidase/3'-nucleotidase</fullName>
    </submittedName>
</protein>
<gene>
    <name evidence="10" type="ORF">VW23_000180</name>
</gene>
<evidence type="ECO:0000256" key="5">
    <source>
        <dbReference type="ARBA" id="ARBA00022801"/>
    </source>
</evidence>
<evidence type="ECO:0000256" key="3">
    <source>
        <dbReference type="ARBA" id="ARBA00022729"/>
    </source>
</evidence>
<feature type="domain" description="Calcineurin-like phosphoesterase" evidence="8">
    <location>
        <begin position="27"/>
        <end position="249"/>
    </location>
</feature>
<dbReference type="PANTHER" id="PTHR11575">
    <property type="entry name" value="5'-NUCLEOTIDASE-RELATED"/>
    <property type="match status" value="1"/>
</dbReference>
<sequence length="592" mass="61131">MKKLLFGAAALALSAGLTGAAQAEFSLKILHINDFHSRFESITGTDSTCNAEGETKGECFGGIARLKTAIDAERAKATAAGENSVLFSAGDEFQGSLFYTQYKSEIVADFMNDMGFDVVATGNHEFDDGPAEFAKFIASAKFPIIGGNFDTTKDADLKGLPKGVIVLNIGGEKIGVIGATTEDTPDIASPGPNVAFESVTEYVKGAVGALEGAGINKIIVVSHIGYNVDQDLAKAVSGIDVIVGGHTHTFLGTGKGEAGPYPTLVKNPDGVDVPIVQAGQYGKVLGDLKVTWDDAGKVISATGAPILLDASVTPDQGFLDRVTELGKPLEALKAEVIGNATEAIQGDRNVCRVMECSMGNLVADAQLDRVADQGVTISIANSGGLRASIDAGQVTMGEVLTVLPFSNTLATFQLTGADLVASLENGVSQIEEVAGRFPQVAGLKYTFDRSKPVGSRISDVLVKDGDNWVPIDPAKTYGLVTNNYVRGGGDGYELFGTKAVNAYDFGPPLEKVVADYIAKLGGDYTPYTDGRITDASPAPAAEPAPAEAPAAPAEAPAAAPAEAPAAPAETPAMEAPAMEAPAMAPATETPKQ</sequence>
<feature type="chain" id="PRO_5009028389" evidence="6">
    <location>
        <begin position="24"/>
        <end position="592"/>
    </location>
</feature>
<dbReference type="InterPro" id="IPR036907">
    <property type="entry name" value="5'-Nucleotdase_C_sf"/>
</dbReference>
<dbReference type="Pfam" id="PF00149">
    <property type="entry name" value="Metallophos"/>
    <property type="match status" value="1"/>
</dbReference>
<feature type="domain" description="5'-Nucleotidase C-terminal" evidence="9">
    <location>
        <begin position="336"/>
        <end position="495"/>
    </location>
</feature>
<dbReference type="SUPFAM" id="SSF55816">
    <property type="entry name" value="5'-nucleotidase (syn. UDP-sugar hydrolase), C-terminal domain"/>
    <property type="match status" value="1"/>
</dbReference>
<dbReference type="OrthoDB" id="9803927at2"/>
<dbReference type="Gene3D" id="3.90.780.10">
    <property type="entry name" value="5'-Nucleotidase, C-terminal domain"/>
    <property type="match status" value="1"/>
</dbReference>
<dbReference type="InterPro" id="IPR006146">
    <property type="entry name" value="5'-Nucleotdase_CS"/>
</dbReference>
<dbReference type="GO" id="GO:0046872">
    <property type="term" value="F:metal ion binding"/>
    <property type="evidence" value="ECO:0007669"/>
    <property type="project" value="UniProtKB-KW"/>
</dbReference>
<evidence type="ECO:0000256" key="6">
    <source>
        <dbReference type="RuleBase" id="RU362119"/>
    </source>
</evidence>
<dbReference type="PROSITE" id="PS00785">
    <property type="entry name" value="5_NUCLEOTIDASE_1"/>
    <property type="match status" value="1"/>
</dbReference>
<dbReference type="GO" id="GO:0000166">
    <property type="term" value="F:nucleotide binding"/>
    <property type="evidence" value="ECO:0007669"/>
    <property type="project" value="UniProtKB-KW"/>
</dbReference>
<dbReference type="InterPro" id="IPR006179">
    <property type="entry name" value="5_nucleotidase/apyrase"/>
</dbReference>
<keyword evidence="5 6" id="KW-0378">Hydrolase</keyword>
<evidence type="ECO:0000259" key="8">
    <source>
        <dbReference type="Pfam" id="PF00149"/>
    </source>
</evidence>
<dbReference type="RefSeq" id="WP_069911617.1">
    <property type="nucleotide sequence ID" value="NZ_LAJE02000334.1"/>
</dbReference>
<proteinExistence type="inferred from homology"/>
<name>A0A1E5XKI3_9HYPH</name>
<keyword evidence="3 6" id="KW-0732">Signal</keyword>
<evidence type="ECO:0000256" key="1">
    <source>
        <dbReference type="ARBA" id="ARBA00006654"/>
    </source>
</evidence>
<feature type="region of interest" description="Disordered" evidence="7">
    <location>
        <begin position="530"/>
        <end position="592"/>
    </location>
</feature>
<keyword evidence="2" id="KW-0479">Metal-binding</keyword>
<dbReference type="PRINTS" id="PR01607">
    <property type="entry name" value="APYRASEFAMLY"/>
</dbReference>
<dbReference type="InterPro" id="IPR008334">
    <property type="entry name" value="5'-Nucleotdase_C"/>
</dbReference>
<dbReference type="GO" id="GO:0016788">
    <property type="term" value="F:hydrolase activity, acting on ester bonds"/>
    <property type="evidence" value="ECO:0007669"/>
    <property type="project" value="InterPro"/>
</dbReference>
<evidence type="ECO:0000259" key="9">
    <source>
        <dbReference type="Pfam" id="PF02872"/>
    </source>
</evidence>
<reference evidence="10 11" key="1">
    <citation type="journal article" date="2015" name="Genome Announc.">
        <title>Genome Assemblies of Three Soil-Associated Devosia species: D. insulae, D. limi, and D. soli.</title>
        <authorList>
            <person name="Hassan Y.I."/>
            <person name="Lepp D."/>
            <person name="Zhou T."/>
        </authorList>
    </citation>
    <scope>NUCLEOTIDE SEQUENCE [LARGE SCALE GENOMIC DNA]</scope>
    <source>
        <strain evidence="10 11">DS-56</strain>
    </source>
</reference>
<evidence type="ECO:0000256" key="2">
    <source>
        <dbReference type="ARBA" id="ARBA00022723"/>
    </source>
</evidence>
<dbReference type="Pfam" id="PF02872">
    <property type="entry name" value="5_nucleotid_C"/>
    <property type="match status" value="1"/>
</dbReference>
<dbReference type="CDD" id="cd07409">
    <property type="entry name" value="MPP_CD73_N"/>
    <property type="match status" value="1"/>
</dbReference>
<evidence type="ECO:0000313" key="11">
    <source>
        <dbReference type="Proteomes" id="UP000095463"/>
    </source>
</evidence>
<dbReference type="Gene3D" id="3.60.21.10">
    <property type="match status" value="1"/>
</dbReference>
<accession>A0A1E5XKI3</accession>
<keyword evidence="11" id="KW-1185">Reference proteome</keyword>
<evidence type="ECO:0000256" key="7">
    <source>
        <dbReference type="SAM" id="MobiDB-lite"/>
    </source>
</evidence>
<dbReference type="SUPFAM" id="SSF56300">
    <property type="entry name" value="Metallo-dependent phosphatases"/>
    <property type="match status" value="1"/>
</dbReference>
<organism evidence="10 11">
    <name type="scientific">Devosia insulae DS-56</name>
    <dbReference type="NCBI Taxonomy" id="1116389"/>
    <lineage>
        <taxon>Bacteria</taxon>
        <taxon>Pseudomonadati</taxon>
        <taxon>Pseudomonadota</taxon>
        <taxon>Alphaproteobacteria</taxon>
        <taxon>Hyphomicrobiales</taxon>
        <taxon>Devosiaceae</taxon>
        <taxon>Devosia</taxon>
    </lineage>
</organism>
<comment type="caution">
    <text evidence="10">The sequence shown here is derived from an EMBL/GenBank/DDBJ whole genome shotgun (WGS) entry which is preliminary data.</text>
</comment>
<keyword evidence="4 6" id="KW-0547">Nucleotide-binding</keyword>
<dbReference type="Proteomes" id="UP000095463">
    <property type="component" value="Unassembled WGS sequence"/>
</dbReference>
<dbReference type="FunFam" id="3.60.21.10:FF:000020">
    <property type="entry name" value="NT5E isoform 4"/>
    <property type="match status" value="1"/>
</dbReference>